<dbReference type="SUPFAM" id="SSF48334">
    <property type="entry name" value="DNA repair protein MutS, domain III"/>
    <property type="match status" value="1"/>
</dbReference>
<evidence type="ECO:0000313" key="8">
    <source>
        <dbReference type="EMBL" id="QHT74452.1"/>
    </source>
</evidence>
<dbReference type="SUPFAM" id="SSF53150">
    <property type="entry name" value="DNA repair protein MutS, domain II"/>
    <property type="match status" value="1"/>
</dbReference>
<dbReference type="Pfam" id="PF05192">
    <property type="entry name" value="MutS_III"/>
    <property type="match status" value="1"/>
</dbReference>
<evidence type="ECO:0008006" key="9">
    <source>
        <dbReference type="Google" id="ProtNLM"/>
    </source>
</evidence>
<dbReference type="InterPro" id="IPR000432">
    <property type="entry name" value="DNA_mismatch_repair_MutS_C"/>
</dbReference>
<dbReference type="InterPro" id="IPR045076">
    <property type="entry name" value="MutS"/>
</dbReference>
<evidence type="ECO:0000259" key="6">
    <source>
        <dbReference type="SMART" id="SM00533"/>
    </source>
</evidence>
<dbReference type="GO" id="GO:0032301">
    <property type="term" value="C:MutSalpha complex"/>
    <property type="evidence" value="ECO:0007669"/>
    <property type="project" value="TreeGrafter"/>
</dbReference>
<keyword evidence="3" id="KW-0227">DNA damage</keyword>
<dbReference type="SMART" id="SM00533">
    <property type="entry name" value="MUTSd"/>
    <property type="match status" value="1"/>
</dbReference>
<reference evidence="8" key="1">
    <citation type="journal article" date="2020" name="Nature">
        <title>Giant virus diversity and host interactions through global metagenomics.</title>
        <authorList>
            <person name="Schulz F."/>
            <person name="Roux S."/>
            <person name="Paez-Espino D."/>
            <person name="Jungbluth S."/>
            <person name="Walsh D.A."/>
            <person name="Denef V.J."/>
            <person name="McMahon K.D."/>
            <person name="Konstantinidis K.T."/>
            <person name="Eloe-Fadrosh E.A."/>
            <person name="Kyrpides N.C."/>
            <person name="Woyke T."/>
        </authorList>
    </citation>
    <scope>NUCLEOTIDE SEQUENCE</scope>
    <source>
        <strain evidence="8">GVMAG-M-3300023179-59</strain>
    </source>
</reference>
<dbReference type="EMBL" id="MN739850">
    <property type="protein sequence ID" value="QHT74452.1"/>
    <property type="molecule type" value="Genomic_DNA"/>
</dbReference>
<dbReference type="GO" id="GO:0140664">
    <property type="term" value="F:ATP-dependent DNA damage sensor activity"/>
    <property type="evidence" value="ECO:0007669"/>
    <property type="project" value="InterPro"/>
</dbReference>
<evidence type="ECO:0000256" key="5">
    <source>
        <dbReference type="ARBA" id="ARBA00023125"/>
    </source>
</evidence>
<evidence type="ECO:0000256" key="2">
    <source>
        <dbReference type="ARBA" id="ARBA00022741"/>
    </source>
</evidence>
<dbReference type="Gene3D" id="1.10.1420.10">
    <property type="match status" value="1"/>
</dbReference>
<sequence>MSKKFQIKIEPDANIHDDYFQYTKEYVAKYGTQVIVLLQVGAFFEVYGVKETATGNIIGSSILEFSEICQLNISEKKVSHKSGQIMMAGFRDYSLDKYLPKLTDAGYTVPVYIQEKNGRDVTRKLDRIYSSGTYLACDTDSSPIMTNNIMCIWLDLHKSLSTNSKEKIVYGVSVVNVFTGKSSMFQYETPFYMNTTTFDELERYVAVYAPSEVIILSPFNTEDLKTFIKFVGIKTSNIHRIDNNDKQNQKVVNCENQRYIKQIITTFFDEEAYNQCSEFQTQINATQSFCYLLNFIQEHNPDLVRKIYIPEFNNTSDRMILANHTLSQLNIIADMSHDSKKSGQLSSVLSLLNKCCSAMGKRLFQQQLTNPTFNEEWLNKEYEMTSTMLFESHYFLIDVFRKQLQQTRDVEKLCRQLVLKKIYPSSIYHLYKTIQIVQQMNTCLYESPHITNYLCSDFLEETEEKLGFDYIQNKSAEILLYLEVCFYMEKCKEVNSMTYFEENIFKSDISKELDTVLSRYKKCETHFLMIHNYLNDIMQKKEGNYETEYVKIHETEKSGSSLQITTKRSVVLKQALQELEKTCSNGIISLDDDLKIPLNKIVFSKASSTASEIDFSLLTDICKEMQYYKEQINIVIAKTYLEFIANFEKNYLEVLEHFATYLAKIDVLQSKTYIAKQYNYCLPVIDMNAEKSFVTATEMRHCLIEHLQQNEIYVTNDISLGKDSADGMLLYGTNAVGKTSFIRALGVCIIMAQSGMYVPCSNFTYKPYTAIYSRILGNDNLFKGLSTFAVEMSELRIILKMADEQSLILGDELCSGTETESALSIFVAGLMNLHEKKSTFIFATHFHEIVNYDEIACLNKLCMKHMAVIYDKEKDSLVYDRKLKEGSGPRIYGLEVCKSLYLGEDFLESAYAIRNKYYPETRGDLSHPVTTYNANKIRGLCEMCKNKIGEEIHHLHPQQLADGNGFIGTFHKNHPANLLSVCETCHNKFHNETQVVTVKKKTTKGYTIRPG</sequence>
<accession>A0A6C0H1P2</accession>
<dbReference type="SUPFAM" id="SSF52540">
    <property type="entry name" value="P-loop containing nucleoside triphosphate hydrolases"/>
    <property type="match status" value="1"/>
</dbReference>
<dbReference type="Pfam" id="PF00488">
    <property type="entry name" value="MutS_V"/>
    <property type="match status" value="1"/>
</dbReference>
<evidence type="ECO:0000256" key="4">
    <source>
        <dbReference type="ARBA" id="ARBA00022840"/>
    </source>
</evidence>
<dbReference type="Gene3D" id="3.40.1170.10">
    <property type="entry name" value="DNA repair protein MutS, domain I"/>
    <property type="match status" value="1"/>
</dbReference>
<dbReference type="InterPro" id="IPR027417">
    <property type="entry name" value="P-loop_NTPase"/>
</dbReference>
<dbReference type="PIRSF" id="PIRSF037677">
    <property type="entry name" value="DNA_mis_repair_Msh6"/>
    <property type="match status" value="1"/>
</dbReference>
<dbReference type="Pfam" id="PF01624">
    <property type="entry name" value="MutS_I"/>
    <property type="match status" value="1"/>
</dbReference>
<dbReference type="GO" id="GO:0006298">
    <property type="term" value="P:mismatch repair"/>
    <property type="evidence" value="ECO:0007669"/>
    <property type="project" value="InterPro"/>
</dbReference>
<dbReference type="PANTHER" id="PTHR11361">
    <property type="entry name" value="DNA MISMATCH REPAIR PROTEIN MUTS FAMILY MEMBER"/>
    <property type="match status" value="1"/>
</dbReference>
<dbReference type="GO" id="GO:0005524">
    <property type="term" value="F:ATP binding"/>
    <property type="evidence" value="ECO:0007669"/>
    <property type="project" value="UniProtKB-KW"/>
</dbReference>
<evidence type="ECO:0000259" key="7">
    <source>
        <dbReference type="SMART" id="SM00534"/>
    </source>
</evidence>
<name>A0A6C0H1P2_9ZZZZ</name>
<dbReference type="InterPro" id="IPR007696">
    <property type="entry name" value="DNA_mismatch_repair_MutS_core"/>
</dbReference>
<dbReference type="InterPro" id="IPR036187">
    <property type="entry name" value="DNA_mismatch_repair_MutS_sf"/>
</dbReference>
<evidence type="ECO:0000256" key="3">
    <source>
        <dbReference type="ARBA" id="ARBA00022763"/>
    </source>
</evidence>
<proteinExistence type="inferred from homology"/>
<dbReference type="SUPFAM" id="SSF55271">
    <property type="entry name" value="DNA repair protein MutS, domain I"/>
    <property type="match status" value="1"/>
</dbReference>
<dbReference type="InterPro" id="IPR007695">
    <property type="entry name" value="DNA_mismatch_repair_MutS-lik_N"/>
</dbReference>
<dbReference type="GO" id="GO:0030983">
    <property type="term" value="F:mismatched DNA binding"/>
    <property type="evidence" value="ECO:0007669"/>
    <property type="project" value="InterPro"/>
</dbReference>
<organism evidence="8">
    <name type="scientific">viral metagenome</name>
    <dbReference type="NCBI Taxonomy" id="1070528"/>
    <lineage>
        <taxon>unclassified sequences</taxon>
        <taxon>metagenomes</taxon>
        <taxon>organismal metagenomes</taxon>
    </lineage>
</organism>
<keyword evidence="4" id="KW-0067">ATP-binding</keyword>
<protein>
    <recommendedName>
        <fullName evidence="9">DNA mismatch repair proteins mutS family domain-containing protein</fullName>
    </recommendedName>
</protein>
<keyword evidence="5" id="KW-0238">DNA-binding</keyword>
<dbReference type="InterPro" id="IPR016151">
    <property type="entry name" value="DNA_mismatch_repair_MutS_N"/>
</dbReference>
<comment type="similarity">
    <text evidence="1">Belongs to the DNA mismatch repair MutS family.</text>
</comment>
<dbReference type="InterPro" id="IPR017261">
    <property type="entry name" value="DNA_mismatch_repair_MutS/MSH"/>
</dbReference>
<dbReference type="PANTHER" id="PTHR11361:SF148">
    <property type="entry name" value="DNA MISMATCH REPAIR PROTEIN MSH6"/>
    <property type="match status" value="1"/>
</dbReference>
<dbReference type="SMART" id="SM00534">
    <property type="entry name" value="MUTSac"/>
    <property type="match status" value="1"/>
</dbReference>
<dbReference type="AlphaFoldDB" id="A0A6C0H1P2"/>
<evidence type="ECO:0000256" key="1">
    <source>
        <dbReference type="ARBA" id="ARBA00006271"/>
    </source>
</evidence>
<dbReference type="Gene3D" id="3.40.50.300">
    <property type="entry name" value="P-loop containing nucleotide triphosphate hydrolases"/>
    <property type="match status" value="1"/>
</dbReference>
<feature type="domain" description="DNA mismatch repair proteins mutS family" evidence="7">
    <location>
        <begin position="725"/>
        <end position="915"/>
    </location>
</feature>
<feature type="domain" description="DNA mismatch repair protein MutS core" evidence="6">
    <location>
        <begin position="343"/>
        <end position="707"/>
    </location>
</feature>
<dbReference type="InterPro" id="IPR036678">
    <property type="entry name" value="MutS_con_dom_sf"/>
</dbReference>
<keyword evidence="2" id="KW-0547">Nucleotide-binding</keyword>